<dbReference type="InterPro" id="IPR051089">
    <property type="entry name" value="prtT"/>
</dbReference>
<keyword evidence="3" id="KW-0238">DNA-binding</keyword>
<evidence type="ECO:0000256" key="5">
    <source>
        <dbReference type="ARBA" id="ARBA00023242"/>
    </source>
</evidence>
<feature type="region of interest" description="Disordered" evidence="6">
    <location>
        <begin position="367"/>
        <end position="386"/>
    </location>
</feature>
<keyword evidence="5" id="KW-0539">Nucleus</keyword>
<protein>
    <recommendedName>
        <fullName evidence="9">Transcription factor domain-containing protein</fullName>
    </recommendedName>
</protein>
<reference evidence="7 8" key="1">
    <citation type="submission" date="2013-07" db="EMBL/GenBank/DDBJ databases">
        <title>The Genome Sequence of Cryptococcus heveanensis BCC8398.</title>
        <authorList>
            <consortium name="The Broad Institute Genome Sequencing Platform"/>
            <person name="Cuomo C."/>
            <person name="Litvintseva A."/>
            <person name="Chen Y."/>
            <person name="Heitman J."/>
            <person name="Sun S."/>
            <person name="Springer D."/>
            <person name="Dromer F."/>
            <person name="Young S.K."/>
            <person name="Zeng Q."/>
            <person name="Gargeya S."/>
            <person name="Fitzgerald M."/>
            <person name="Abouelleil A."/>
            <person name="Alvarado L."/>
            <person name="Berlin A.M."/>
            <person name="Chapman S.B."/>
            <person name="Dewar J."/>
            <person name="Goldberg J."/>
            <person name="Griggs A."/>
            <person name="Gujja S."/>
            <person name="Hansen M."/>
            <person name="Howarth C."/>
            <person name="Imamovic A."/>
            <person name="Larimer J."/>
            <person name="McCowan C."/>
            <person name="Murphy C."/>
            <person name="Pearson M."/>
            <person name="Priest M."/>
            <person name="Roberts A."/>
            <person name="Saif S."/>
            <person name="Shea T."/>
            <person name="Sykes S."/>
            <person name="Wortman J."/>
            <person name="Nusbaum C."/>
            <person name="Birren B."/>
        </authorList>
    </citation>
    <scope>NUCLEOTIDE SEQUENCE [LARGE SCALE GENOMIC DNA]</scope>
    <source>
        <strain evidence="7 8">BCC8398</strain>
    </source>
</reference>
<evidence type="ECO:0000256" key="4">
    <source>
        <dbReference type="ARBA" id="ARBA00023163"/>
    </source>
</evidence>
<dbReference type="AlphaFoldDB" id="A0A1B9GMW3"/>
<organism evidence="7 8">
    <name type="scientific">Kwoniella heveanensis BCC8398</name>
    <dbReference type="NCBI Taxonomy" id="1296120"/>
    <lineage>
        <taxon>Eukaryota</taxon>
        <taxon>Fungi</taxon>
        <taxon>Dikarya</taxon>
        <taxon>Basidiomycota</taxon>
        <taxon>Agaricomycotina</taxon>
        <taxon>Tremellomycetes</taxon>
        <taxon>Tremellales</taxon>
        <taxon>Cryptococcaceae</taxon>
        <taxon>Kwoniella</taxon>
    </lineage>
</organism>
<evidence type="ECO:0000256" key="2">
    <source>
        <dbReference type="ARBA" id="ARBA00023015"/>
    </source>
</evidence>
<evidence type="ECO:0000256" key="6">
    <source>
        <dbReference type="SAM" id="MobiDB-lite"/>
    </source>
</evidence>
<dbReference type="PANTHER" id="PTHR31845:SF17">
    <property type="entry name" value="ZN(II)2CYS6 TRANSCRIPTION FACTOR (EUROFUNG)"/>
    <property type="match status" value="1"/>
</dbReference>
<name>A0A1B9GMW3_9TREE</name>
<accession>A0A1B9GMW3</accession>
<dbReference type="GO" id="GO:0000976">
    <property type="term" value="F:transcription cis-regulatory region binding"/>
    <property type="evidence" value="ECO:0007669"/>
    <property type="project" value="TreeGrafter"/>
</dbReference>
<sequence length="486" mass="54611">MLETSILTGASHSLRSRSPFSVTAILFVGQKIRDAANSVSDLQTRLRLHAEEMAKATLFSPIANIEALQAMIILANWGDTVWRPGAHAVSMAFDMELHRCLPLIAEESRNREGTGQSPASKRSMLVGARAWLLVSKLAIEMAFNHGKQLLINEDEIFCCTHALLDYPTRQITDIRIVASMEILRLRIPLLRVKKSDPEELRDSLLQAYNENSRSWEDRWRQYFFSQGVGEEDFLVTDLTTQRCFGRVLANAYLLSAIRTQQDVELLPAHRRHWLITSLQDAQFIAHRILAAEKAKMIHGNHYSHVCLAGVARIYLRLATLFPTVIDLRSVAKDLIGLVEVLAQLPGFRFARQLRYAVEEARKRRMLPPETRPCSPKIPTMATAGQQSTYSSIRSTDGFSHITEQPAVDSLWNTAASGPLSDQSALDFNPLVAEQVLNETVIPGISNQNDYMGLPLDQMTWFQSQVQPVEEPDANLLAWLDFPALGE</sequence>
<comment type="subcellular location">
    <subcellularLocation>
        <location evidence="1">Nucleus</location>
    </subcellularLocation>
</comment>
<dbReference type="OrthoDB" id="2563693at2759"/>
<proteinExistence type="predicted"/>
<keyword evidence="2" id="KW-0805">Transcription regulation</keyword>
<evidence type="ECO:0000313" key="7">
    <source>
        <dbReference type="EMBL" id="OCF32331.1"/>
    </source>
</evidence>
<keyword evidence="8" id="KW-1185">Reference proteome</keyword>
<reference evidence="8" key="2">
    <citation type="submission" date="2013-12" db="EMBL/GenBank/DDBJ databases">
        <title>Evolution of pathogenesis and genome organization in the Tremellales.</title>
        <authorList>
            <person name="Cuomo C."/>
            <person name="Litvintseva A."/>
            <person name="Heitman J."/>
            <person name="Chen Y."/>
            <person name="Sun S."/>
            <person name="Springer D."/>
            <person name="Dromer F."/>
            <person name="Young S."/>
            <person name="Zeng Q."/>
            <person name="Chapman S."/>
            <person name="Gujja S."/>
            <person name="Saif S."/>
            <person name="Birren B."/>
        </authorList>
    </citation>
    <scope>NUCLEOTIDE SEQUENCE [LARGE SCALE GENOMIC DNA]</scope>
    <source>
        <strain evidence="8">BCC8398</strain>
    </source>
</reference>
<keyword evidence="4" id="KW-0804">Transcription</keyword>
<dbReference type="CDD" id="cd12148">
    <property type="entry name" value="fungal_TF_MHR"/>
    <property type="match status" value="1"/>
</dbReference>
<dbReference type="GO" id="GO:0005634">
    <property type="term" value="C:nucleus"/>
    <property type="evidence" value="ECO:0007669"/>
    <property type="project" value="UniProtKB-SubCell"/>
</dbReference>
<dbReference type="PANTHER" id="PTHR31845">
    <property type="entry name" value="FINGER DOMAIN PROTEIN, PUTATIVE-RELATED"/>
    <property type="match status" value="1"/>
</dbReference>
<evidence type="ECO:0008006" key="9">
    <source>
        <dbReference type="Google" id="ProtNLM"/>
    </source>
</evidence>
<dbReference type="GO" id="GO:0000981">
    <property type="term" value="F:DNA-binding transcription factor activity, RNA polymerase II-specific"/>
    <property type="evidence" value="ECO:0007669"/>
    <property type="project" value="TreeGrafter"/>
</dbReference>
<gene>
    <name evidence="7" type="ORF">I316_05999</name>
</gene>
<evidence type="ECO:0000313" key="8">
    <source>
        <dbReference type="Proteomes" id="UP000092666"/>
    </source>
</evidence>
<evidence type="ECO:0000256" key="3">
    <source>
        <dbReference type="ARBA" id="ARBA00023125"/>
    </source>
</evidence>
<evidence type="ECO:0000256" key="1">
    <source>
        <dbReference type="ARBA" id="ARBA00004123"/>
    </source>
</evidence>
<dbReference type="Proteomes" id="UP000092666">
    <property type="component" value="Unassembled WGS sequence"/>
</dbReference>
<dbReference type="EMBL" id="KI669509">
    <property type="protein sequence ID" value="OCF32331.1"/>
    <property type="molecule type" value="Genomic_DNA"/>
</dbReference>